<evidence type="ECO:0000256" key="4">
    <source>
        <dbReference type="ARBA" id="ARBA00022801"/>
    </source>
</evidence>
<dbReference type="GO" id="GO:0009102">
    <property type="term" value="P:biotin biosynthetic process"/>
    <property type="evidence" value="ECO:0007669"/>
    <property type="project" value="UniProtKB-UniRule"/>
</dbReference>
<comment type="caution">
    <text evidence="7">The sequence shown here is derived from an EMBL/GenBank/DDBJ whole genome shotgun (WGS) entry which is preliminary data.</text>
</comment>
<feature type="active site" evidence="5">
    <location>
        <position position="209"/>
    </location>
</feature>
<evidence type="ECO:0000256" key="2">
    <source>
        <dbReference type="ARBA" id="ARBA00022490"/>
    </source>
</evidence>
<comment type="similarity">
    <text evidence="5">Belongs to the AB hydrolase superfamily. Carboxylesterase BioH family.</text>
</comment>
<dbReference type="GO" id="GO:0016020">
    <property type="term" value="C:membrane"/>
    <property type="evidence" value="ECO:0007669"/>
    <property type="project" value="TreeGrafter"/>
</dbReference>
<dbReference type="Pfam" id="PF00561">
    <property type="entry name" value="Abhydrolase_1"/>
    <property type="match status" value="1"/>
</dbReference>
<feature type="active site" evidence="5">
    <location>
        <position position="237"/>
    </location>
</feature>
<dbReference type="PRINTS" id="PR00111">
    <property type="entry name" value="ABHYDROLASE"/>
</dbReference>
<dbReference type="Gene3D" id="3.40.50.1820">
    <property type="entry name" value="alpha/beta hydrolase"/>
    <property type="match status" value="1"/>
</dbReference>
<dbReference type="UniPathway" id="UPA00078"/>
<evidence type="ECO:0000313" key="7">
    <source>
        <dbReference type="EMBL" id="TDQ49352.1"/>
    </source>
</evidence>
<feature type="binding site" evidence="5">
    <location>
        <begin position="83"/>
        <end position="84"/>
    </location>
    <ligand>
        <name>substrate</name>
    </ligand>
</feature>
<dbReference type="Proteomes" id="UP000295375">
    <property type="component" value="Unassembled WGS sequence"/>
</dbReference>
<comment type="subcellular location">
    <subcellularLocation>
        <location evidence="5">Cytoplasm</location>
    </subcellularLocation>
</comment>
<evidence type="ECO:0000313" key="8">
    <source>
        <dbReference type="Proteomes" id="UP000295375"/>
    </source>
</evidence>
<keyword evidence="8" id="KW-1185">Reference proteome</keyword>
<dbReference type="NCBIfam" id="TIGR01738">
    <property type="entry name" value="bioH"/>
    <property type="match status" value="1"/>
</dbReference>
<dbReference type="AlphaFoldDB" id="A0A4R6UQV5"/>
<proteinExistence type="inferred from homology"/>
<accession>A0A4R6UQV5</accession>
<dbReference type="PANTHER" id="PTHR43798:SF31">
    <property type="entry name" value="AB HYDROLASE SUPERFAMILY PROTEIN YCLE"/>
    <property type="match status" value="1"/>
</dbReference>
<feature type="domain" description="AB hydrolase-1" evidence="6">
    <location>
        <begin position="16"/>
        <end position="243"/>
    </location>
</feature>
<reference evidence="7 8" key="1">
    <citation type="submission" date="2019-03" db="EMBL/GenBank/DDBJ databases">
        <title>Genomic Encyclopedia of Type Strains, Phase IV (KMG-IV): sequencing the most valuable type-strain genomes for metagenomic binning, comparative biology and taxonomic classification.</title>
        <authorList>
            <person name="Goeker M."/>
        </authorList>
    </citation>
    <scope>NUCLEOTIDE SEQUENCE [LARGE SCALE GENOMIC DNA]</scope>
    <source>
        <strain evidence="7 8">DSM 103792</strain>
    </source>
</reference>
<dbReference type="RefSeq" id="WP_133588865.1">
    <property type="nucleotide sequence ID" value="NZ_CP037953.1"/>
</dbReference>
<feature type="binding site" evidence="5">
    <location>
        <position position="22"/>
    </location>
    <ligand>
        <name>substrate</name>
    </ligand>
</feature>
<keyword evidence="3 5" id="KW-0093">Biotin biosynthesis</keyword>
<evidence type="ECO:0000256" key="3">
    <source>
        <dbReference type="ARBA" id="ARBA00022756"/>
    </source>
</evidence>
<keyword evidence="1 5" id="KW-0719">Serine esterase</keyword>
<dbReference type="InterPro" id="IPR010076">
    <property type="entry name" value="BioH"/>
</dbReference>
<dbReference type="OrthoDB" id="9780744at2"/>
<keyword evidence="4 5" id="KW-0378">Hydrolase</keyword>
<protein>
    <recommendedName>
        <fullName evidence="5">Pimeloyl-[acyl-carrier protein] methyl ester esterase</fullName>
        <ecNumber evidence="5">3.1.1.85</ecNumber>
    </recommendedName>
    <alternativeName>
        <fullName evidence="5">Biotin synthesis protein BioH</fullName>
    </alternativeName>
    <alternativeName>
        <fullName evidence="5">Carboxylesterase BioH</fullName>
    </alternativeName>
</protein>
<dbReference type="InterPro" id="IPR029058">
    <property type="entry name" value="AB_hydrolase_fold"/>
</dbReference>
<evidence type="ECO:0000259" key="6">
    <source>
        <dbReference type="Pfam" id="PF00561"/>
    </source>
</evidence>
<comment type="pathway">
    <text evidence="5">Cofactor biosynthesis; biotin biosynthesis.</text>
</comment>
<comment type="function">
    <text evidence="5">The physiological role of BioH is to remove the methyl group introduced by BioC when the pimeloyl moiety is complete. It allows to synthesize pimeloyl-ACP via the fatty acid synthetic pathway through the hydrolysis of the ester bonds of pimeloyl-ACP esters.</text>
</comment>
<dbReference type="GO" id="GO:0090499">
    <property type="term" value="F:pimelyl-[acyl-carrier protein] methyl ester esterase activity"/>
    <property type="evidence" value="ECO:0007669"/>
    <property type="project" value="UniProtKB-EC"/>
</dbReference>
<evidence type="ECO:0000256" key="5">
    <source>
        <dbReference type="HAMAP-Rule" id="MF_01260"/>
    </source>
</evidence>
<comment type="caution">
    <text evidence="5">Lacks conserved residue(s) required for the propagation of feature annotation.</text>
</comment>
<keyword evidence="2 5" id="KW-0963">Cytoplasm</keyword>
<gene>
    <name evidence="5" type="primary">bioH</name>
    <name evidence="7" type="ORF">EV696_10456</name>
</gene>
<dbReference type="InterPro" id="IPR000073">
    <property type="entry name" value="AB_hydrolase_1"/>
</dbReference>
<sequence length="256" mass="29069">MTLKPYVETEGQGPDLVLLHGWGLHAGLFDLIRVPLTKNYRVHFVDLPGFGRSPVAAGDYSLDYLRDQVLSIAPDNAHYVGWSLGGMVATAIALDYPQRVKSLVTVCSNPRFLQEDSWPHAMRDTVMENFQQFLTEDYEATLIRFLAISTMGSETQKEDMRYFKERVFIHGLPAPQALRGGLQLLKAVDLRPRLKELAMPFYRAYGRLDGLVPAKVADDVQQLAPNSEHYVFHKSSHAPFLSHRQEFLDVLNRWLA</sequence>
<dbReference type="GO" id="GO:0005737">
    <property type="term" value="C:cytoplasm"/>
    <property type="evidence" value="ECO:0007669"/>
    <property type="project" value="UniProtKB-SubCell"/>
</dbReference>
<dbReference type="EMBL" id="SNYM01000004">
    <property type="protein sequence ID" value="TDQ49352.1"/>
    <property type="molecule type" value="Genomic_DNA"/>
</dbReference>
<evidence type="ECO:0000256" key="1">
    <source>
        <dbReference type="ARBA" id="ARBA00022487"/>
    </source>
</evidence>
<feature type="active site" description="Nucleophile" evidence="5">
    <location>
        <position position="83"/>
    </location>
</feature>
<comment type="catalytic activity">
    <reaction evidence="5">
        <text>6-carboxyhexanoyl-[ACP] methyl ester + H2O = 6-carboxyhexanoyl-[ACP] + methanol + H(+)</text>
        <dbReference type="Rhea" id="RHEA:42700"/>
        <dbReference type="Rhea" id="RHEA-COMP:9955"/>
        <dbReference type="Rhea" id="RHEA-COMP:10186"/>
        <dbReference type="ChEBI" id="CHEBI:15377"/>
        <dbReference type="ChEBI" id="CHEBI:15378"/>
        <dbReference type="ChEBI" id="CHEBI:17790"/>
        <dbReference type="ChEBI" id="CHEBI:78846"/>
        <dbReference type="ChEBI" id="CHEBI:82735"/>
        <dbReference type="EC" id="3.1.1.85"/>
    </reaction>
</comment>
<dbReference type="EC" id="3.1.1.85" evidence="5"/>
<organism evidence="7 8">
    <name type="scientific">Permianibacter aggregans</name>
    <dbReference type="NCBI Taxonomy" id="1510150"/>
    <lineage>
        <taxon>Bacteria</taxon>
        <taxon>Pseudomonadati</taxon>
        <taxon>Pseudomonadota</taxon>
        <taxon>Gammaproteobacteria</taxon>
        <taxon>Pseudomonadales</taxon>
        <taxon>Pseudomonadaceae</taxon>
        <taxon>Permianibacter</taxon>
    </lineage>
</organism>
<dbReference type="InterPro" id="IPR050266">
    <property type="entry name" value="AB_hydrolase_sf"/>
</dbReference>
<dbReference type="HAMAP" id="MF_01260">
    <property type="entry name" value="Carboxylester"/>
    <property type="match status" value="1"/>
</dbReference>
<comment type="subunit">
    <text evidence="5">Monomer.</text>
</comment>
<name>A0A4R6UQV5_9GAMM</name>
<dbReference type="PANTHER" id="PTHR43798">
    <property type="entry name" value="MONOACYLGLYCEROL LIPASE"/>
    <property type="match status" value="1"/>
</dbReference>
<dbReference type="SUPFAM" id="SSF53474">
    <property type="entry name" value="alpha/beta-Hydrolases"/>
    <property type="match status" value="1"/>
</dbReference>
<feature type="binding site" evidence="5">
    <location>
        <position position="237"/>
    </location>
    <ligand>
        <name>substrate</name>
    </ligand>
</feature>